<dbReference type="Pfam" id="PF00892">
    <property type="entry name" value="EamA"/>
    <property type="match status" value="2"/>
</dbReference>
<dbReference type="PANTHER" id="PTHR22911:SF76">
    <property type="entry name" value="EAMA DOMAIN-CONTAINING PROTEIN"/>
    <property type="match status" value="1"/>
</dbReference>
<dbReference type="SUPFAM" id="SSF103481">
    <property type="entry name" value="Multidrug resistance efflux transporter EmrE"/>
    <property type="match status" value="2"/>
</dbReference>
<feature type="domain" description="EamA" evidence="1">
    <location>
        <begin position="168"/>
        <end position="299"/>
    </location>
</feature>
<dbReference type="GO" id="GO:0016020">
    <property type="term" value="C:membrane"/>
    <property type="evidence" value="ECO:0007669"/>
    <property type="project" value="InterPro"/>
</dbReference>
<reference evidence="2 3" key="1">
    <citation type="submission" date="2020-10" db="EMBL/GenBank/DDBJ databases">
        <title>Complete genome sequence of Cupriavidus basilensis CCUG 49340T.</title>
        <authorList>
            <person name="Salva-Serra F."/>
            <person name="Donoso R.A."/>
            <person name="Cho K.H."/>
            <person name="Yoo J.A."/>
            <person name="Lee K."/>
            <person name="Yoon S.-H."/>
            <person name="Perez-Pantoja D."/>
            <person name="Moore E.R.B."/>
        </authorList>
    </citation>
    <scope>NUCLEOTIDE SEQUENCE [LARGE SCALE GENOMIC DNA]</scope>
    <source>
        <strain evidence="3">CCUG 49340</strain>
    </source>
</reference>
<organism evidence="2 3">
    <name type="scientific">Cupriavidus basilensis</name>
    <dbReference type="NCBI Taxonomy" id="68895"/>
    <lineage>
        <taxon>Bacteria</taxon>
        <taxon>Pseudomonadati</taxon>
        <taxon>Pseudomonadota</taxon>
        <taxon>Betaproteobacteria</taxon>
        <taxon>Burkholderiales</taxon>
        <taxon>Burkholderiaceae</taxon>
        <taxon>Cupriavidus</taxon>
    </lineage>
</organism>
<evidence type="ECO:0000259" key="1">
    <source>
        <dbReference type="Pfam" id="PF00892"/>
    </source>
</evidence>
<dbReference type="EMBL" id="CP062804">
    <property type="protein sequence ID" value="QOT81245.1"/>
    <property type="molecule type" value="Genomic_DNA"/>
</dbReference>
<proteinExistence type="predicted"/>
<dbReference type="AlphaFoldDB" id="A0A643G449"/>
<sequence length="311" mass="31959">MPTHSNPAGRLISPTAIGAFALLLWATLPLLTAQARRLPPFELLALSFGVAFLLGLPWLARQRCTAAPCLPPGSRARAWLFAFGAIFFYHALYFYAFAVIPPAEASLLAYLWPLLMVLFCALAPGGALGRRQVAAAVLGFLGTLLIVTGTPQAAPAALPAGAQAGAVTGYLAALACAVIWSGYSVANRRYGEVPSTTMVSVCGAVALCGALCHLALESTVMPSAGEWLAALLLGAGPTGVAFAAWDHGTKHGRLALLGVLSYATPLMATLLLVGFGFATLTWTLAGAAALIVGGAALAMTGRRTSARLQSA</sequence>
<accession>A0A643G449</accession>
<name>A0A643G449_9BURK</name>
<evidence type="ECO:0000313" key="3">
    <source>
        <dbReference type="Proteomes" id="UP000397656"/>
    </source>
</evidence>
<gene>
    <name evidence="2" type="ORF">F7R26_022215</name>
</gene>
<feature type="domain" description="EamA" evidence="1">
    <location>
        <begin position="20"/>
        <end position="148"/>
    </location>
</feature>
<evidence type="ECO:0000313" key="2">
    <source>
        <dbReference type="EMBL" id="QOT81245.1"/>
    </source>
</evidence>
<dbReference type="InterPro" id="IPR037185">
    <property type="entry name" value="EmrE-like"/>
</dbReference>
<protein>
    <submittedName>
        <fullName evidence="2">EamA family transporter</fullName>
    </submittedName>
</protein>
<dbReference type="PANTHER" id="PTHR22911">
    <property type="entry name" value="ACYL-MALONYL CONDENSING ENZYME-RELATED"/>
    <property type="match status" value="1"/>
</dbReference>
<dbReference type="InterPro" id="IPR000620">
    <property type="entry name" value="EamA_dom"/>
</dbReference>
<dbReference type="Proteomes" id="UP000397656">
    <property type="component" value="Chromosome 2"/>
</dbReference>